<name>A0ABN3ANL2_9MICO</name>
<dbReference type="EMBL" id="BAAAQT010000005">
    <property type="protein sequence ID" value="GAA2172735.1"/>
    <property type="molecule type" value="Genomic_DNA"/>
</dbReference>
<feature type="region of interest" description="Disordered" evidence="1">
    <location>
        <begin position="23"/>
        <end position="51"/>
    </location>
</feature>
<protein>
    <recommendedName>
        <fullName evidence="3">DUF6993 domain-containing protein</fullName>
    </recommendedName>
</protein>
<dbReference type="RefSeq" id="WP_344341488.1">
    <property type="nucleotide sequence ID" value="NZ_BAAAQT010000005.1"/>
</dbReference>
<gene>
    <name evidence="4" type="ORF">GCM10009846_11850</name>
</gene>
<sequence length="146" mass="14388">MRRQAALLAAGIVAALALGGCSADEAPAPSPSQSVAEPSASAAPSEEPTPAEARLQQFADVLAATDVAGQPDGDAVVEALVAAGFDAAAIERSDDRDVQGEPVALMTVAVRIDAECLLGQVGQGAPTSVVVPALGTGTCLVAPYVP</sequence>
<evidence type="ECO:0000313" key="4">
    <source>
        <dbReference type="EMBL" id="GAA2172735.1"/>
    </source>
</evidence>
<comment type="caution">
    <text evidence="4">The sequence shown here is derived from an EMBL/GenBank/DDBJ whole genome shotgun (WGS) entry which is preliminary data.</text>
</comment>
<feature type="domain" description="DUF6993" evidence="3">
    <location>
        <begin position="65"/>
        <end position="141"/>
    </location>
</feature>
<evidence type="ECO:0000256" key="1">
    <source>
        <dbReference type="SAM" id="MobiDB-lite"/>
    </source>
</evidence>
<evidence type="ECO:0000256" key="2">
    <source>
        <dbReference type="SAM" id="SignalP"/>
    </source>
</evidence>
<organism evidence="4 5">
    <name type="scientific">Agrococcus versicolor</name>
    <dbReference type="NCBI Taxonomy" id="501482"/>
    <lineage>
        <taxon>Bacteria</taxon>
        <taxon>Bacillati</taxon>
        <taxon>Actinomycetota</taxon>
        <taxon>Actinomycetes</taxon>
        <taxon>Micrococcales</taxon>
        <taxon>Microbacteriaceae</taxon>
        <taxon>Agrococcus</taxon>
    </lineage>
</organism>
<feature type="chain" id="PRO_5047159186" description="DUF6993 domain-containing protein" evidence="2">
    <location>
        <begin position="24"/>
        <end position="146"/>
    </location>
</feature>
<dbReference type="Proteomes" id="UP001501599">
    <property type="component" value="Unassembled WGS sequence"/>
</dbReference>
<keyword evidence="5" id="KW-1185">Reference proteome</keyword>
<keyword evidence="2" id="KW-0732">Signal</keyword>
<reference evidence="4 5" key="1">
    <citation type="journal article" date="2019" name="Int. J. Syst. Evol. Microbiol.">
        <title>The Global Catalogue of Microorganisms (GCM) 10K type strain sequencing project: providing services to taxonomists for standard genome sequencing and annotation.</title>
        <authorList>
            <consortium name="The Broad Institute Genomics Platform"/>
            <consortium name="The Broad Institute Genome Sequencing Center for Infectious Disease"/>
            <person name="Wu L."/>
            <person name="Ma J."/>
        </authorList>
    </citation>
    <scope>NUCLEOTIDE SEQUENCE [LARGE SCALE GENOMIC DNA]</scope>
    <source>
        <strain evidence="4 5">JCM 16026</strain>
    </source>
</reference>
<feature type="signal peptide" evidence="2">
    <location>
        <begin position="1"/>
        <end position="23"/>
    </location>
</feature>
<dbReference type="InterPro" id="IPR054262">
    <property type="entry name" value="DUF6993"/>
</dbReference>
<evidence type="ECO:0000259" key="3">
    <source>
        <dbReference type="Pfam" id="PF22504"/>
    </source>
</evidence>
<dbReference type="PROSITE" id="PS51257">
    <property type="entry name" value="PROKAR_LIPOPROTEIN"/>
    <property type="match status" value="1"/>
</dbReference>
<proteinExistence type="predicted"/>
<accession>A0ABN3ANL2</accession>
<dbReference type="Pfam" id="PF22504">
    <property type="entry name" value="DUF6993"/>
    <property type="match status" value="1"/>
</dbReference>
<evidence type="ECO:0000313" key="5">
    <source>
        <dbReference type="Proteomes" id="UP001501599"/>
    </source>
</evidence>